<feature type="region of interest" description="Disordered" evidence="1">
    <location>
        <begin position="123"/>
        <end position="155"/>
    </location>
</feature>
<proteinExistence type="predicted"/>
<evidence type="ECO:0000313" key="3">
    <source>
        <dbReference type="Proteomes" id="UP001321543"/>
    </source>
</evidence>
<gene>
    <name evidence="2" type="ORF">GCM10025863_14430</name>
</gene>
<accession>A0ABN6X2T2</accession>
<protein>
    <submittedName>
        <fullName evidence="2">Uncharacterized protein</fullName>
    </submittedName>
</protein>
<evidence type="ECO:0000313" key="2">
    <source>
        <dbReference type="EMBL" id="BDZ38829.1"/>
    </source>
</evidence>
<evidence type="ECO:0000256" key="1">
    <source>
        <dbReference type="SAM" id="MobiDB-lite"/>
    </source>
</evidence>
<name>A0ABN6X2T2_9MICO</name>
<sequence>MPVDAQNRGMSPRPPARITRLDARYPLLWRDERTVQFGLEGMVTVEIDEPWVEPLLARLRTGIRLSGFDVIAHGLGAPRAAARKLLARLRPVLVSDPPPAPPVRVEGVNIADSRTEERMRRALEEEGISSPTPILPEPSRSSCSREPHRHCSSRATCARTVHTCRSRSRTRPPRSDRS</sequence>
<keyword evidence="3" id="KW-1185">Reference proteome</keyword>
<dbReference type="Proteomes" id="UP001321543">
    <property type="component" value="Chromosome"/>
</dbReference>
<reference evidence="3" key="1">
    <citation type="journal article" date="2019" name="Int. J. Syst. Evol. Microbiol.">
        <title>The Global Catalogue of Microorganisms (GCM) 10K type strain sequencing project: providing services to taxonomists for standard genome sequencing and annotation.</title>
        <authorList>
            <consortium name="The Broad Institute Genomics Platform"/>
            <consortium name="The Broad Institute Genome Sequencing Center for Infectious Disease"/>
            <person name="Wu L."/>
            <person name="Ma J."/>
        </authorList>
    </citation>
    <scope>NUCLEOTIDE SEQUENCE [LARGE SCALE GENOMIC DNA]</scope>
    <source>
        <strain evidence="3">NBRC 106310</strain>
    </source>
</reference>
<organism evidence="2 3">
    <name type="scientific">Microbacterium suwonense</name>
    <dbReference type="NCBI Taxonomy" id="683047"/>
    <lineage>
        <taxon>Bacteria</taxon>
        <taxon>Bacillati</taxon>
        <taxon>Actinomycetota</taxon>
        <taxon>Actinomycetes</taxon>
        <taxon>Micrococcales</taxon>
        <taxon>Microbacteriaceae</taxon>
        <taxon>Microbacterium</taxon>
    </lineage>
</organism>
<dbReference type="EMBL" id="AP027728">
    <property type="protein sequence ID" value="BDZ38829.1"/>
    <property type="molecule type" value="Genomic_DNA"/>
</dbReference>